<dbReference type="HOGENOM" id="CLU_797591_0_0_1"/>
<evidence type="ECO:0000313" key="2">
    <source>
        <dbReference type="EMBL" id="EDW77846.2"/>
    </source>
</evidence>
<accession>B4MZR1</accession>
<feature type="compositionally biased region" description="Basic and acidic residues" evidence="1">
    <location>
        <begin position="148"/>
        <end position="158"/>
    </location>
</feature>
<dbReference type="EMBL" id="CH963920">
    <property type="protein sequence ID" value="EDW77846.2"/>
    <property type="molecule type" value="Genomic_DNA"/>
</dbReference>
<feature type="region of interest" description="Disordered" evidence="1">
    <location>
        <begin position="236"/>
        <end position="264"/>
    </location>
</feature>
<feature type="region of interest" description="Disordered" evidence="1">
    <location>
        <begin position="69"/>
        <end position="100"/>
    </location>
</feature>
<dbReference type="OrthoDB" id="7873202at2759"/>
<organism evidence="2 3">
    <name type="scientific">Drosophila willistoni</name>
    <name type="common">Fruit fly</name>
    <dbReference type="NCBI Taxonomy" id="7260"/>
    <lineage>
        <taxon>Eukaryota</taxon>
        <taxon>Metazoa</taxon>
        <taxon>Ecdysozoa</taxon>
        <taxon>Arthropoda</taxon>
        <taxon>Hexapoda</taxon>
        <taxon>Insecta</taxon>
        <taxon>Pterygota</taxon>
        <taxon>Neoptera</taxon>
        <taxon>Endopterygota</taxon>
        <taxon>Diptera</taxon>
        <taxon>Brachycera</taxon>
        <taxon>Muscomorpha</taxon>
        <taxon>Ephydroidea</taxon>
        <taxon>Drosophilidae</taxon>
        <taxon>Drosophila</taxon>
        <taxon>Sophophora</taxon>
    </lineage>
</organism>
<keyword evidence="3" id="KW-1185">Reference proteome</keyword>
<sequence>MFCEEPKEVPEKRICRCKHCIFRNPDTVPWPEALNNEMAGKQKEPVKPIEEEIDPDRRSTIASMISITTNDELDKPRGTSLKGSSPAPAHHHHHHHQQPPTILLLVVNKPPEGYPGQVGCPGRCNAAGPPNLYNQPPPPGYGYGYNRTRYDPSYRDNRPPSFGAAYPDDGRGPSPNNWYQYGNAHPGNSPNGGNGQPNQVRTPDNYCRCLPTGGASRKRCGCKDEAAAKRRVCQCEAPPPTSPPPEKVITPTRTPPRSPPQEELVPPLETKQMGEYRCVSVPVCITHGKPACCDCCECDDQDDEDLEEQVSTCCCNNLEKCICLGPQGRQKPPACECNMTELERHLRHLMPNMECICFQEKPKKKRKKRKPPPPRKIYDRFANPPYVLEPKSCCLNRCRTVCCQPVGNSCYTQSYGGGCSPW</sequence>
<dbReference type="AlphaFoldDB" id="B4MZR1"/>
<feature type="compositionally biased region" description="Pro residues" evidence="1">
    <location>
        <begin position="237"/>
        <end position="246"/>
    </location>
</feature>
<dbReference type="Proteomes" id="UP000007798">
    <property type="component" value="Unassembled WGS sequence"/>
</dbReference>
<evidence type="ECO:0000313" key="3">
    <source>
        <dbReference type="Proteomes" id="UP000007798"/>
    </source>
</evidence>
<dbReference type="KEGG" id="dwi:6644346"/>
<name>B4MZR1_DROWI</name>
<feature type="region of interest" description="Disordered" evidence="1">
    <location>
        <begin position="130"/>
        <end position="198"/>
    </location>
</feature>
<proteinExistence type="predicted"/>
<gene>
    <name evidence="2" type="primary">Dwil\GK24703</name>
    <name evidence="2" type="ORF">Dwil_GK24703</name>
</gene>
<dbReference type="eggNOG" id="ENOG502R8C3">
    <property type="taxonomic scope" value="Eukaryota"/>
</dbReference>
<protein>
    <submittedName>
        <fullName evidence="2">Uncharacterized protein</fullName>
    </submittedName>
</protein>
<reference evidence="2 3" key="1">
    <citation type="journal article" date="2007" name="Nature">
        <title>Evolution of genes and genomes on the Drosophila phylogeny.</title>
        <authorList>
            <consortium name="Drosophila 12 Genomes Consortium"/>
            <person name="Clark A.G."/>
            <person name="Eisen M.B."/>
            <person name="Smith D.R."/>
            <person name="Bergman C.M."/>
            <person name="Oliver B."/>
            <person name="Markow T.A."/>
            <person name="Kaufman T.C."/>
            <person name="Kellis M."/>
            <person name="Gelbart W."/>
            <person name="Iyer V.N."/>
            <person name="Pollard D.A."/>
            <person name="Sackton T.B."/>
            <person name="Larracuente A.M."/>
            <person name="Singh N.D."/>
            <person name="Abad J.P."/>
            <person name="Abt D.N."/>
            <person name="Adryan B."/>
            <person name="Aguade M."/>
            <person name="Akashi H."/>
            <person name="Anderson W.W."/>
            <person name="Aquadro C.F."/>
            <person name="Ardell D.H."/>
            <person name="Arguello R."/>
            <person name="Artieri C.G."/>
            <person name="Barbash D.A."/>
            <person name="Barker D."/>
            <person name="Barsanti P."/>
            <person name="Batterham P."/>
            <person name="Batzoglou S."/>
            <person name="Begun D."/>
            <person name="Bhutkar A."/>
            <person name="Blanco E."/>
            <person name="Bosak S.A."/>
            <person name="Bradley R.K."/>
            <person name="Brand A.D."/>
            <person name="Brent M.R."/>
            <person name="Brooks A.N."/>
            <person name="Brown R.H."/>
            <person name="Butlin R.K."/>
            <person name="Caggese C."/>
            <person name="Calvi B.R."/>
            <person name="Bernardo de Carvalho A."/>
            <person name="Caspi A."/>
            <person name="Castrezana S."/>
            <person name="Celniker S.E."/>
            <person name="Chang J.L."/>
            <person name="Chapple C."/>
            <person name="Chatterji S."/>
            <person name="Chinwalla A."/>
            <person name="Civetta A."/>
            <person name="Clifton S.W."/>
            <person name="Comeron J.M."/>
            <person name="Costello J.C."/>
            <person name="Coyne J.A."/>
            <person name="Daub J."/>
            <person name="David R.G."/>
            <person name="Delcher A.L."/>
            <person name="Delehaunty K."/>
            <person name="Do C.B."/>
            <person name="Ebling H."/>
            <person name="Edwards K."/>
            <person name="Eickbush T."/>
            <person name="Evans J.D."/>
            <person name="Filipski A."/>
            <person name="Findeiss S."/>
            <person name="Freyhult E."/>
            <person name="Fulton L."/>
            <person name="Fulton R."/>
            <person name="Garcia A.C."/>
            <person name="Gardiner A."/>
            <person name="Garfield D.A."/>
            <person name="Garvin B.E."/>
            <person name="Gibson G."/>
            <person name="Gilbert D."/>
            <person name="Gnerre S."/>
            <person name="Godfrey J."/>
            <person name="Good R."/>
            <person name="Gotea V."/>
            <person name="Gravely B."/>
            <person name="Greenberg A.J."/>
            <person name="Griffiths-Jones S."/>
            <person name="Gross S."/>
            <person name="Guigo R."/>
            <person name="Gustafson E.A."/>
            <person name="Haerty W."/>
            <person name="Hahn M.W."/>
            <person name="Halligan D.L."/>
            <person name="Halpern A.L."/>
            <person name="Halter G.M."/>
            <person name="Han M.V."/>
            <person name="Heger A."/>
            <person name="Hillier L."/>
            <person name="Hinrichs A.S."/>
            <person name="Holmes I."/>
            <person name="Hoskins R.A."/>
            <person name="Hubisz M.J."/>
            <person name="Hultmark D."/>
            <person name="Huntley M.A."/>
            <person name="Jaffe D.B."/>
            <person name="Jagadeeshan S."/>
            <person name="Jeck W.R."/>
            <person name="Johnson J."/>
            <person name="Jones C.D."/>
            <person name="Jordan W.C."/>
            <person name="Karpen G.H."/>
            <person name="Kataoka E."/>
            <person name="Keightley P.D."/>
            <person name="Kheradpour P."/>
            <person name="Kirkness E.F."/>
            <person name="Koerich L.B."/>
            <person name="Kristiansen K."/>
            <person name="Kudrna D."/>
            <person name="Kulathinal R.J."/>
            <person name="Kumar S."/>
            <person name="Kwok R."/>
            <person name="Lander E."/>
            <person name="Langley C.H."/>
            <person name="Lapoint R."/>
            <person name="Lazzaro B.P."/>
            <person name="Lee S.J."/>
            <person name="Levesque L."/>
            <person name="Li R."/>
            <person name="Lin C.F."/>
            <person name="Lin M.F."/>
            <person name="Lindblad-Toh K."/>
            <person name="Llopart A."/>
            <person name="Long M."/>
            <person name="Low L."/>
            <person name="Lozovsky E."/>
            <person name="Lu J."/>
            <person name="Luo M."/>
            <person name="Machado C.A."/>
            <person name="Makalowski W."/>
            <person name="Marzo M."/>
            <person name="Matsuda M."/>
            <person name="Matzkin L."/>
            <person name="McAllister B."/>
            <person name="McBride C.S."/>
            <person name="McKernan B."/>
            <person name="McKernan K."/>
            <person name="Mendez-Lago M."/>
            <person name="Minx P."/>
            <person name="Mollenhauer M.U."/>
            <person name="Montooth K."/>
            <person name="Mount S.M."/>
            <person name="Mu X."/>
            <person name="Myers E."/>
            <person name="Negre B."/>
            <person name="Newfeld S."/>
            <person name="Nielsen R."/>
            <person name="Noor M.A."/>
            <person name="O'Grady P."/>
            <person name="Pachter L."/>
            <person name="Papaceit M."/>
            <person name="Parisi M.J."/>
            <person name="Parisi M."/>
            <person name="Parts L."/>
            <person name="Pedersen J.S."/>
            <person name="Pesole G."/>
            <person name="Phillippy A.M."/>
            <person name="Ponting C.P."/>
            <person name="Pop M."/>
            <person name="Porcelli D."/>
            <person name="Powell J.R."/>
            <person name="Prohaska S."/>
            <person name="Pruitt K."/>
            <person name="Puig M."/>
            <person name="Quesneville H."/>
            <person name="Ram K.R."/>
            <person name="Rand D."/>
            <person name="Rasmussen M.D."/>
            <person name="Reed L.K."/>
            <person name="Reenan R."/>
            <person name="Reily A."/>
            <person name="Remington K.A."/>
            <person name="Rieger T.T."/>
            <person name="Ritchie M.G."/>
            <person name="Robin C."/>
            <person name="Rogers Y.H."/>
            <person name="Rohde C."/>
            <person name="Rozas J."/>
            <person name="Rubenfield M.J."/>
            <person name="Ruiz A."/>
            <person name="Russo S."/>
            <person name="Salzberg S.L."/>
            <person name="Sanchez-Gracia A."/>
            <person name="Saranga D.J."/>
            <person name="Sato H."/>
            <person name="Schaeffer S.W."/>
            <person name="Schatz M.C."/>
            <person name="Schlenke T."/>
            <person name="Schwartz R."/>
            <person name="Segarra C."/>
            <person name="Singh R.S."/>
            <person name="Sirot L."/>
            <person name="Sirota M."/>
            <person name="Sisneros N.B."/>
            <person name="Smith C.D."/>
            <person name="Smith T.F."/>
            <person name="Spieth J."/>
            <person name="Stage D.E."/>
            <person name="Stark A."/>
            <person name="Stephan W."/>
            <person name="Strausberg R.L."/>
            <person name="Strempel S."/>
            <person name="Sturgill D."/>
            <person name="Sutton G."/>
            <person name="Sutton G.G."/>
            <person name="Tao W."/>
            <person name="Teichmann S."/>
            <person name="Tobari Y.N."/>
            <person name="Tomimura Y."/>
            <person name="Tsolas J.M."/>
            <person name="Valente V.L."/>
            <person name="Venter E."/>
            <person name="Venter J.C."/>
            <person name="Vicario S."/>
            <person name="Vieira F.G."/>
            <person name="Vilella A.J."/>
            <person name="Villasante A."/>
            <person name="Walenz B."/>
            <person name="Wang J."/>
            <person name="Wasserman M."/>
            <person name="Watts T."/>
            <person name="Wilson D."/>
            <person name="Wilson R.K."/>
            <person name="Wing R.A."/>
            <person name="Wolfner M.F."/>
            <person name="Wong A."/>
            <person name="Wong G.K."/>
            <person name="Wu C.I."/>
            <person name="Wu G."/>
            <person name="Yamamoto D."/>
            <person name="Yang H.P."/>
            <person name="Yang S.P."/>
            <person name="Yorke J.A."/>
            <person name="Yoshida K."/>
            <person name="Zdobnov E."/>
            <person name="Zhang P."/>
            <person name="Zhang Y."/>
            <person name="Zimin A.V."/>
            <person name="Baldwin J."/>
            <person name="Abdouelleil A."/>
            <person name="Abdulkadir J."/>
            <person name="Abebe A."/>
            <person name="Abera B."/>
            <person name="Abreu J."/>
            <person name="Acer S.C."/>
            <person name="Aftuck L."/>
            <person name="Alexander A."/>
            <person name="An P."/>
            <person name="Anderson E."/>
            <person name="Anderson S."/>
            <person name="Arachi H."/>
            <person name="Azer M."/>
            <person name="Bachantsang P."/>
            <person name="Barry A."/>
            <person name="Bayul T."/>
            <person name="Berlin A."/>
            <person name="Bessette D."/>
            <person name="Bloom T."/>
            <person name="Blye J."/>
            <person name="Boguslavskiy L."/>
            <person name="Bonnet C."/>
            <person name="Boukhgalter B."/>
            <person name="Bourzgui I."/>
            <person name="Brown A."/>
            <person name="Cahill P."/>
            <person name="Channer S."/>
            <person name="Cheshatsang Y."/>
            <person name="Chuda L."/>
            <person name="Citroen M."/>
            <person name="Collymore A."/>
            <person name="Cooke P."/>
            <person name="Costello M."/>
            <person name="D'Aco K."/>
            <person name="Daza R."/>
            <person name="De Haan G."/>
            <person name="DeGray S."/>
            <person name="DeMaso C."/>
            <person name="Dhargay N."/>
            <person name="Dooley K."/>
            <person name="Dooley E."/>
            <person name="Doricent M."/>
            <person name="Dorje P."/>
            <person name="Dorjee K."/>
            <person name="Dupes A."/>
            <person name="Elong R."/>
            <person name="Falk J."/>
            <person name="Farina A."/>
            <person name="Faro S."/>
            <person name="Ferguson D."/>
            <person name="Fisher S."/>
            <person name="Foley C.D."/>
            <person name="Franke A."/>
            <person name="Friedrich D."/>
            <person name="Gadbois L."/>
            <person name="Gearin G."/>
            <person name="Gearin C.R."/>
            <person name="Giannoukos G."/>
            <person name="Goode T."/>
            <person name="Graham J."/>
            <person name="Grandbois E."/>
            <person name="Grewal S."/>
            <person name="Gyaltsen K."/>
            <person name="Hafez N."/>
            <person name="Hagos B."/>
            <person name="Hall J."/>
            <person name="Henson C."/>
            <person name="Hollinger A."/>
            <person name="Honan T."/>
            <person name="Huard M.D."/>
            <person name="Hughes L."/>
            <person name="Hurhula B."/>
            <person name="Husby M.E."/>
            <person name="Kamat A."/>
            <person name="Kanga B."/>
            <person name="Kashin S."/>
            <person name="Khazanovich D."/>
            <person name="Kisner P."/>
            <person name="Lance K."/>
            <person name="Lara M."/>
            <person name="Lee W."/>
            <person name="Lennon N."/>
            <person name="Letendre F."/>
            <person name="LeVine R."/>
            <person name="Lipovsky A."/>
            <person name="Liu X."/>
            <person name="Liu J."/>
            <person name="Liu S."/>
            <person name="Lokyitsang T."/>
            <person name="Lokyitsang Y."/>
            <person name="Lubonja R."/>
            <person name="Lui A."/>
            <person name="MacDonald P."/>
            <person name="Magnisalis V."/>
            <person name="Maru K."/>
            <person name="Matthews C."/>
            <person name="McCusker W."/>
            <person name="McDonough S."/>
            <person name="Mehta T."/>
            <person name="Meldrim J."/>
            <person name="Meneus L."/>
            <person name="Mihai O."/>
            <person name="Mihalev A."/>
            <person name="Mihova T."/>
            <person name="Mittelman R."/>
            <person name="Mlenga V."/>
            <person name="Montmayeur A."/>
            <person name="Mulrain L."/>
            <person name="Navidi A."/>
            <person name="Naylor J."/>
            <person name="Negash T."/>
            <person name="Nguyen T."/>
            <person name="Nguyen N."/>
            <person name="Nicol R."/>
            <person name="Norbu C."/>
            <person name="Norbu N."/>
            <person name="Novod N."/>
            <person name="O'Neill B."/>
            <person name="Osman S."/>
            <person name="Markiewicz E."/>
            <person name="Oyono O.L."/>
            <person name="Patti C."/>
            <person name="Phunkhang P."/>
            <person name="Pierre F."/>
            <person name="Priest M."/>
            <person name="Raghuraman S."/>
            <person name="Rege F."/>
            <person name="Reyes R."/>
            <person name="Rise C."/>
            <person name="Rogov P."/>
            <person name="Ross K."/>
            <person name="Ryan E."/>
            <person name="Settipalli S."/>
            <person name="Shea T."/>
            <person name="Sherpa N."/>
            <person name="Shi L."/>
            <person name="Shih D."/>
            <person name="Sparrow T."/>
            <person name="Spaulding J."/>
            <person name="Stalker J."/>
            <person name="Stange-Thomann N."/>
            <person name="Stavropoulos S."/>
            <person name="Stone C."/>
            <person name="Strader C."/>
            <person name="Tesfaye S."/>
            <person name="Thomson T."/>
            <person name="Thoulutsang Y."/>
            <person name="Thoulutsang D."/>
            <person name="Topham K."/>
            <person name="Topping I."/>
            <person name="Tsamla T."/>
            <person name="Vassiliev H."/>
            <person name="Vo A."/>
            <person name="Wangchuk T."/>
            <person name="Wangdi T."/>
            <person name="Weiand M."/>
            <person name="Wilkinson J."/>
            <person name="Wilson A."/>
            <person name="Yadav S."/>
            <person name="Young G."/>
            <person name="Yu Q."/>
            <person name="Zembek L."/>
            <person name="Zhong D."/>
            <person name="Zimmer A."/>
            <person name="Zwirko Z."/>
            <person name="Jaffe D.B."/>
            <person name="Alvarez P."/>
            <person name="Brockman W."/>
            <person name="Butler J."/>
            <person name="Chin C."/>
            <person name="Gnerre S."/>
            <person name="Grabherr M."/>
            <person name="Kleber M."/>
            <person name="Mauceli E."/>
            <person name="MacCallum I."/>
        </authorList>
    </citation>
    <scope>NUCLEOTIDE SEQUENCE [LARGE SCALE GENOMIC DNA]</scope>
    <source>
        <strain evidence="3">Tucson 14030-0811.24</strain>
    </source>
</reference>
<dbReference type="InParanoid" id="B4MZR1"/>
<evidence type="ECO:0000256" key="1">
    <source>
        <dbReference type="SAM" id="MobiDB-lite"/>
    </source>
</evidence>